<dbReference type="InterPro" id="IPR001453">
    <property type="entry name" value="MoaB/Mog_dom"/>
</dbReference>
<reference evidence="4 5" key="1">
    <citation type="submission" date="2023-03" db="EMBL/GenBank/DDBJ databases">
        <title>Draft genome sequence of Thalassotalea insulae KCTC 62186T.</title>
        <authorList>
            <person name="Sawabe T."/>
        </authorList>
    </citation>
    <scope>NUCLEOTIDE SEQUENCE [LARGE SCALE GENOMIC DNA]</scope>
    <source>
        <strain evidence="4 5">KCTC 62186</strain>
    </source>
</reference>
<comment type="caution">
    <text evidence="4">The sequence shown here is derived from an EMBL/GenBank/DDBJ whole genome shotgun (WGS) entry which is preliminary data.</text>
</comment>
<dbReference type="CDD" id="cd00886">
    <property type="entry name" value="MogA_MoaB"/>
    <property type="match status" value="1"/>
</dbReference>
<dbReference type="InterPro" id="IPR013484">
    <property type="entry name" value="MoaB_proteobac"/>
</dbReference>
<accession>A0ABQ6GNV5</accession>
<comment type="pathway">
    <text evidence="2">Cofactor biosynthesis; molybdopterin biosynthesis.</text>
</comment>
<dbReference type="InterPro" id="IPR036425">
    <property type="entry name" value="MoaB/Mog-like_dom_sf"/>
</dbReference>
<comment type="function">
    <text evidence="2">May be involved in the biosynthesis of molybdopterin.</text>
</comment>
<proteinExistence type="inferred from homology"/>
<evidence type="ECO:0000313" key="5">
    <source>
        <dbReference type="Proteomes" id="UP001157186"/>
    </source>
</evidence>
<dbReference type="RefSeq" id="WP_284243570.1">
    <property type="nucleotide sequence ID" value="NZ_BSST01000001.1"/>
</dbReference>
<dbReference type="Pfam" id="PF00994">
    <property type="entry name" value="MoCF_biosynth"/>
    <property type="match status" value="1"/>
</dbReference>
<keyword evidence="2" id="KW-0501">Molybdenum cofactor biosynthesis</keyword>
<name>A0ABQ6GNV5_9GAMM</name>
<dbReference type="InterPro" id="IPR012245">
    <property type="entry name" value="MoaB"/>
</dbReference>
<dbReference type="SMART" id="SM00852">
    <property type="entry name" value="MoCF_biosynth"/>
    <property type="match status" value="1"/>
</dbReference>
<dbReference type="PIRSF" id="PIRSF006443">
    <property type="entry name" value="MoaB"/>
    <property type="match status" value="1"/>
</dbReference>
<evidence type="ECO:0000313" key="4">
    <source>
        <dbReference type="EMBL" id="GLX77683.1"/>
    </source>
</evidence>
<evidence type="ECO:0000256" key="1">
    <source>
        <dbReference type="ARBA" id="ARBA00015262"/>
    </source>
</evidence>
<dbReference type="Gene3D" id="3.40.980.10">
    <property type="entry name" value="MoaB/Mog-like domain"/>
    <property type="match status" value="1"/>
</dbReference>
<keyword evidence="5" id="KW-1185">Reference proteome</keyword>
<dbReference type="PANTHER" id="PTHR43232:SF2">
    <property type="entry name" value="MOLYBDENUM COFACTOR BIOSYNTHESIS PROTEIN B"/>
    <property type="match status" value="1"/>
</dbReference>
<dbReference type="SUPFAM" id="SSF53218">
    <property type="entry name" value="Molybdenum cofactor biosynthesis proteins"/>
    <property type="match status" value="1"/>
</dbReference>
<dbReference type="EMBL" id="BSST01000001">
    <property type="protein sequence ID" value="GLX77683.1"/>
    <property type="molecule type" value="Genomic_DNA"/>
</dbReference>
<dbReference type="NCBIfam" id="TIGR00177">
    <property type="entry name" value="molyb_syn"/>
    <property type="match status" value="1"/>
</dbReference>
<feature type="domain" description="MoaB/Mog" evidence="3">
    <location>
        <begin position="15"/>
        <end position="159"/>
    </location>
</feature>
<protein>
    <recommendedName>
        <fullName evidence="1 2">Molybdenum cofactor biosynthesis protein B</fullName>
    </recommendedName>
</protein>
<comment type="similarity">
    <text evidence="2">Belongs to the MoaB/Mog family.</text>
</comment>
<organism evidence="4 5">
    <name type="scientific">Thalassotalea insulae</name>
    <dbReference type="NCBI Taxonomy" id="2056778"/>
    <lineage>
        <taxon>Bacteria</taxon>
        <taxon>Pseudomonadati</taxon>
        <taxon>Pseudomonadota</taxon>
        <taxon>Gammaproteobacteria</taxon>
        <taxon>Alteromonadales</taxon>
        <taxon>Colwelliaceae</taxon>
        <taxon>Thalassotalea</taxon>
    </lineage>
</organism>
<evidence type="ECO:0000259" key="3">
    <source>
        <dbReference type="SMART" id="SM00852"/>
    </source>
</evidence>
<dbReference type="PANTHER" id="PTHR43232">
    <property type="entry name" value="MOLYBDENUM COFACTOR BIOSYNTHESIS PROTEIN B"/>
    <property type="match status" value="1"/>
</dbReference>
<dbReference type="NCBIfam" id="TIGR02667">
    <property type="entry name" value="moaB_proteo"/>
    <property type="match status" value="1"/>
</dbReference>
<evidence type="ECO:0000256" key="2">
    <source>
        <dbReference type="PIRNR" id="PIRNR006443"/>
    </source>
</evidence>
<sequence>MSSHGSNSFIPLNIAVLTVSDTRDESNDTSGQLLVERVTTAGHQLAEKAIVKDDIYQLRAIVSKWIADENVHAVISTGGTGFTLRDNTPEALMPLFDKNVEGFGEVFRAISLEEIGTSTVQSRAFGGIANQTVILCVPGSTNACRTAWDKLIKEQLDASHRPCNFVPHLNTENVNACETRG</sequence>
<dbReference type="Proteomes" id="UP001157186">
    <property type="component" value="Unassembled WGS sequence"/>
</dbReference>
<gene>
    <name evidence="4" type="ORF">tinsulaeT_10230</name>
</gene>